<sequence length="393" mass="43763">MRDEIQFVYDELTNLGLIRASLREEVKPKIVALEQISPRDLFRFAFSLSIANMIRTSASFGFDEEHLTASLAGSLASNLTWFARAYRRFRGTRSLPQLRWIHQTKINEARSGIDLGFLFRVPGKDANRPYRLVLLQAKLASGKDMSISIDHVTNKRAANGTLQLSKDALTVLEAAASSNHPSGIVSHSLKNDAFAIAKKQFVRGTPRYQLETLLRTDLRGQSLNGKSVPWCFYVAWHAAALPKMIDAREIASTVLSRDASLPLSPVKIPATAPTLTEVVDRAMFEETPRYGLELPVKDLGGVMDYIVSAAPDIRILTNSVNPQLNLIFDRARGYRFSDSLIPADLLSLPKPAPKRLLEISEQESNDYHEELGTDFSAETEVDNESDSVTFNIT</sequence>
<dbReference type="RefSeq" id="WP_302077808.1">
    <property type="nucleotide sequence ID" value="NZ_JAUKWQ010000005.1"/>
</dbReference>
<dbReference type="Proteomes" id="UP001169006">
    <property type="component" value="Unassembled WGS sequence"/>
</dbReference>
<evidence type="ECO:0000313" key="3">
    <source>
        <dbReference type="Proteomes" id="UP001169006"/>
    </source>
</evidence>
<feature type="region of interest" description="Disordered" evidence="1">
    <location>
        <begin position="372"/>
        <end position="393"/>
    </location>
</feature>
<accession>A0ABT8SYV1</accession>
<reference evidence="2" key="1">
    <citation type="journal article" date="2015" name="Int. J. Syst. Evol. Microbiol.">
        <title>Rhizobium oryzicola sp. nov., potential plant-growth-promoting endophytic bacteria isolated from rice roots.</title>
        <authorList>
            <person name="Zhang X.X."/>
            <person name="Gao J.S."/>
            <person name="Cao Y.H."/>
            <person name="Sheirdil R.A."/>
            <person name="Wang X.C."/>
            <person name="Zhang L."/>
        </authorList>
    </citation>
    <scope>NUCLEOTIDE SEQUENCE</scope>
    <source>
        <strain evidence="2">05753</strain>
    </source>
</reference>
<protein>
    <submittedName>
        <fullName evidence="2">Uncharacterized protein</fullName>
    </submittedName>
</protein>
<keyword evidence="3" id="KW-1185">Reference proteome</keyword>
<comment type="caution">
    <text evidence="2">The sequence shown here is derived from an EMBL/GenBank/DDBJ whole genome shotgun (WGS) entry which is preliminary data.</text>
</comment>
<gene>
    <name evidence="2" type="ORF">Q2T52_16060</name>
</gene>
<name>A0ABT8SYV1_9HYPH</name>
<dbReference type="EMBL" id="JAUKWQ010000005">
    <property type="protein sequence ID" value="MDO1583602.1"/>
    <property type="molecule type" value="Genomic_DNA"/>
</dbReference>
<proteinExistence type="predicted"/>
<evidence type="ECO:0000256" key="1">
    <source>
        <dbReference type="SAM" id="MobiDB-lite"/>
    </source>
</evidence>
<reference evidence="2" key="2">
    <citation type="submission" date="2023-07" db="EMBL/GenBank/DDBJ databases">
        <authorList>
            <person name="Sun H."/>
        </authorList>
    </citation>
    <scope>NUCLEOTIDE SEQUENCE</scope>
    <source>
        <strain evidence="2">05753</strain>
    </source>
</reference>
<organism evidence="2 3">
    <name type="scientific">Rhizobium oryzicola</name>
    <dbReference type="NCBI Taxonomy" id="1232668"/>
    <lineage>
        <taxon>Bacteria</taxon>
        <taxon>Pseudomonadati</taxon>
        <taxon>Pseudomonadota</taxon>
        <taxon>Alphaproteobacteria</taxon>
        <taxon>Hyphomicrobiales</taxon>
        <taxon>Rhizobiaceae</taxon>
        <taxon>Rhizobium/Agrobacterium group</taxon>
        <taxon>Rhizobium</taxon>
    </lineage>
</organism>
<evidence type="ECO:0000313" key="2">
    <source>
        <dbReference type="EMBL" id="MDO1583602.1"/>
    </source>
</evidence>